<sequence length="106" mass="11751">MIRPISENLQGIYSATLSFLVSLLPVNDSTGLLAKLFDLGKNIYIANFNVQDKNEPCMYSDKGQFTVGAGIMTEVDTKTKQKTTDWFLVNHLGESQIQNGSECDND</sequence>
<reference evidence="1" key="1">
    <citation type="journal article" date="2012" name="Nature">
        <title>The oyster genome reveals stress adaptation and complexity of shell formation.</title>
        <authorList>
            <person name="Zhang G."/>
            <person name="Fang X."/>
            <person name="Guo X."/>
            <person name="Li L."/>
            <person name="Luo R."/>
            <person name="Xu F."/>
            <person name="Yang P."/>
            <person name="Zhang L."/>
            <person name="Wang X."/>
            <person name="Qi H."/>
            <person name="Xiong Z."/>
            <person name="Que H."/>
            <person name="Xie Y."/>
            <person name="Holland P.W."/>
            <person name="Paps J."/>
            <person name="Zhu Y."/>
            <person name="Wu F."/>
            <person name="Chen Y."/>
            <person name="Wang J."/>
            <person name="Peng C."/>
            <person name="Meng J."/>
            <person name="Yang L."/>
            <person name="Liu J."/>
            <person name="Wen B."/>
            <person name="Zhang N."/>
            <person name="Huang Z."/>
            <person name="Zhu Q."/>
            <person name="Feng Y."/>
            <person name="Mount A."/>
            <person name="Hedgecock D."/>
            <person name="Xu Z."/>
            <person name="Liu Y."/>
            <person name="Domazet-Loso T."/>
            <person name="Du Y."/>
            <person name="Sun X."/>
            <person name="Zhang S."/>
            <person name="Liu B."/>
            <person name="Cheng P."/>
            <person name="Jiang X."/>
            <person name="Li J."/>
            <person name="Fan D."/>
            <person name="Wang W."/>
            <person name="Fu W."/>
            <person name="Wang T."/>
            <person name="Wang B."/>
            <person name="Zhang J."/>
            <person name="Peng Z."/>
            <person name="Li Y."/>
            <person name="Li N."/>
            <person name="Wang J."/>
            <person name="Chen M."/>
            <person name="He Y."/>
            <person name="Tan F."/>
            <person name="Song X."/>
            <person name="Zheng Q."/>
            <person name="Huang R."/>
            <person name="Yang H."/>
            <person name="Du X."/>
            <person name="Chen L."/>
            <person name="Yang M."/>
            <person name="Gaffney P.M."/>
            <person name="Wang S."/>
            <person name="Luo L."/>
            <person name="She Z."/>
            <person name="Ming Y."/>
            <person name="Huang W."/>
            <person name="Zhang S."/>
            <person name="Huang B."/>
            <person name="Zhang Y."/>
            <person name="Qu T."/>
            <person name="Ni P."/>
            <person name="Miao G."/>
            <person name="Wang J."/>
            <person name="Wang Q."/>
            <person name="Steinberg C.E."/>
            <person name="Wang H."/>
            <person name="Li N."/>
            <person name="Qian L."/>
            <person name="Zhang G."/>
            <person name="Li Y."/>
            <person name="Yang H."/>
            <person name="Liu X."/>
            <person name="Wang J."/>
            <person name="Yin Y."/>
            <person name="Wang J."/>
        </authorList>
    </citation>
    <scope>NUCLEOTIDE SEQUENCE [LARGE SCALE GENOMIC DNA]</scope>
    <source>
        <strain evidence="1">05x7-T-G4-1.051#20</strain>
    </source>
</reference>
<dbReference type="InParanoid" id="K1R1U8"/>
<accession>K1R1U8</accession>
<gene>
    <name evidence="1" type="ORF">CGI_10018103</name>
</gene>
<dbReference type="HOGENOM" id="CLU_2225740_0_0_1"/>
<evidence type="ECO:0000313" key="1">
    <source>
        <dbReference type="EMBL" id="EKC37489.1"/>
    </source>
</evidence>
<dbReference type="AlphaFoldDB" id="K1R1U8"/>
<organism evidence="1">
    <name type="scientific">Magallana gigas</name>
    <name type="common">Pacific oyster</name>
    <name type="synonym">Crassostrea gigas</name>
    <dbReference type="NCBI Taxonomy" id="29159"/>
    <lineage>
        <taxon>Eukaryota</taxon>
        <taxon>Metazoa</taxon>
        <taxon>Spiralia</taxon>
        <taxon>Lophotrochozoa</taxon>
        <taxon>Mollusca</taxon>
        <taxon>Bivalvia</taxon>
        <taxon>Autobranchia</taxon>
        <taxon>Pteriomorphia</taxon>
        <taxon>Ostreida</taxon>
        <taxon>Ostreoidea</taxon>
        <taxon>Ostreidae</taxon>
        <taxon>Magallana</taxon>
    </lineage>
</organism>
<protein>
    <submittedName>
        <fullName evidence="1">Uncharacterized protein</fullName>
    </submittedName>
</protein>
<name>K1R1U8_MAGGI</name>
<proteinExistence type="predicted"/>
<dbReference type="EMBL" id="JH818095">
    <property type="protein sequence ID" value="EKC37489.1"/>
    <property type="molecule type" value="Genomic_DNA"/>
</dbReference>